<organism evidence="4 5">
    <name type="scientific">Massilia haematophila</name>
    <dbReference type="NCBI Taxonomy" id="457923"/>
    <lineage>
        <taxon>Bacteria</taxon>
        <taxon>Pseudomonadati</taxon>
        <taxon>Pseudomonadota</taxon>
        <taxon>Betaproteobacteria</taxon>
        <taxon>Burkholderiales</taxon>
        <taxon>Oxalobacteraceae</taxon>
        <taxon>Telluria group</taxon>
        <taxon>Massilia</taxon>
    </lineage>
</organism>
<gene>
    <name evidence="4" type="ORF">ACFOPH_17900</name>
</gene>
<evidence type="ECO:0000313" key="4">
    <source>
        <dbReference type="EMBL" id="MFC3460109.1"/>
    </source>
</evidence>
<dbReference type="PANTHER" id="PTHR43284:SF1">
    <property type="entry name" value="ASPARAGINE SYNTHETASE"/>
    <property type="match status" value="1"/>
</dbReference>
<evidence type="ECO:0000256" key="2">
    <source>
        <dbReference type="ARBA" id="ARBA00012737"/>
    </source>
</evidence>
<name>A0ABV7PQ82_9BURK</name>
<dbReference type="InterPro" id="IPR014729">
    <property type="entry name" value="Rossmann-like_a/b/a_fold"/>
</dbReference>
<comment type="caution">
    <text evidence="4">The sequence shown here is derived from an EMBL/GenBank/DDBJ whole genome shotgun (WGS) entry which is preliminary data.</text>
</comment>
<sequence length="593" mass="67617">MKIDLDLMSRQFADVEFFLACVFPDSAPEFSGDTAGLAVVDTPQFWAVSSRAPSNGLGLLHEVAGSQLVFRGYEAVLGVHSYSKPDVLDRIAAPEVLENGAFAYLKFDPQLQQATVKSDAFGFGPLYYRRHGAAWLFASHPVLIHFAGDAPDLLSWITLMQSGHPMADRSFYRDIERFRSGAQMTIRRDHAETMQWFDFAQLPAGEEMIDDDAFRIVEDAYLASMERCLKLDVGEVTLPFSSGFDSRRFFATLFRKKVPFKAVTCQTFHRKKGRDYDIDAFFAPKIAAAFGVDCELVRASTPAALEADTARRQALIGTESFMHGWALPFMRWLAKRPPSLVLDGLAGDTFGNSGYEIDGLHETPEKDTELVLKRTANPLALHRLSALFPSVETLRQHYRDYLKKFTPNMNRAEMAFLQSRTRRCISPWLTMMHPPGHVVVFPYCDLEFALATLRYHPAEKYRWFFQKECLRRFYPEFYDFPGSRNLPPDHEPIDEKTSRAYDETERRYAYDNPAGMRAALQYLNWPNRLLLLASRIAPSLRQRRDWLFRPLLLLVRTHREAPVFIDAGPVAHDARHADTTDLIEVKAAKRGMA</sequence>
<comment type="catalytic activity">
    <reaction evidence="3">
        <text>L-aspartate + L-glutamine + ATP + H2O = L-asparagine + L-glutamate + AMP + diphosphate + H(+)</text>
        <dbReference type="Rhea" id="RHEA:12228"/>
        <dbReference type="ChEBI" id="CHEBI:15377"/>
        <dbReference type="ChEBI" id="CHEBI:15378"/>
        <dbReference type="ChEBI" id="CHEBI:29985"/>
        <dbReference type="ChEBI" id="CHEBI:29991"/>
        <dbReference type="ChEBI" id="CHEBI:30616"/>
        <dbReference type="ChEBI" id="CHEBI:33019"/>
        <dbReference type="ChEBI" id="CHEBI:58048"/>
        <dbReference type="ChEBI" id="CHEBI:58359"/>
        <dbReference type="ChEBI" id="CHEBI:456215"/>
        <dbReference type="EC" id="6.3.5.4"/>
    </reaction>
</comment>
<evidence type="ECO:0000256" key="1">
    <source>
        <dbReference type="ARBA" id="ARBA00005187"/>
    </source>
</evidence>
<dbReference type="InterPro" id="IPR051786">
    <property type="entry name" value="ASN_synthetase/amidase"/>
</dbReference>
<dbReference type="EMBL" id="JBHRVV010000001">
    <property type="protein sequence ID" value="MFC3460109.1"/>
    <property type="molecule type" value="Genomic_DNA"/>
</dbReference>
<dbReference type="PANTHER" id="PTHR43284">
    <property type="entry name" value="ASPARAGINE SYNTHETASE (GLUTAMINE-HYDROLYZING)"/>
    <property type="match status" value="1"/>
</dbReference>
<keyword evidence="5" id="KW-1185">Reference proteome</keyword>
<dbReference type="InterPro" id="IPR029055">
    <property type="entry name" value="Ntn_hydrolases_N"/>
</dbReference>
<dbReference type="RefSeq" id="WP_312549676.1">
    <property type="nucleotide sequence ID" value="NZ_JBHRVV010000001.1"/>
</dbReference>
<protein>
    <recommendedName>
        <fullName evidence="2">asparagine synthase (glutamine-hydrolyzing)</fullName>
        <ecNumber evidence="2">6.3.5.4</ecNumber>
    </recommendedName>
</protein>
<dbReference type="Gene3D" id="3.40.50.620">
    <property type="entry name" value="HUPs"/>
    <property type="match status" value="1"/>
</dbReference>
<accession>A0ABV7PQ82</accession>
<reference evidence="5" key="1">
    <citation type="journal article" date="2019" name="Int. J. Syst. Evol. Microbiol.">
        <title>The Global Catalogue of Microorganisms (GCM) 10K type strain sequencing project: providing services to taxonomists for standard genome sequencing and annotation.</title>
        <authorList>
            <consortium name="The Broad Institute Genomics Platform"/>
            <consortium name="The Broad Institute Genome Sequencing Center for Infectious Disease"/>
            <person name="Wu L."/>
            <person name="Ma J."/>
        </authorList>
    </citation>
    <scope>NUCLEOTIDE SEQUENCE [LARGE SCALE GENOMIC DNA]</scope>
    <source>
        <strain evidence="5">CCM 7480</strain>
    </source>
</reference>
<dbReference type="EC" id="6.3.5.4" evidence="2"/>
<dbReference type="Gene3D" id="3.60.20.10">
    <property type="entry name" value="Glutamine Phosphoribosylpyrophosphate, subunit 1, domain 1"/>
    <property type="match status" value="1"/>
</dbReference>
<proteinExistence type="predicted"/>
<dbReference type="SUPFAM" id="SSF56235">
    <property type="entry name" value="N-terminal nucleophile aminohydrolases (Ntn hydrolases)"/>
    <property type="match status" value="1"/>
</dbReference>
<evidence type="ECO:0000313" key="5">
    <source>
        <dbReference type="Proteomes" id="UP001595665"/>
    </source>
</evidence>
<dbReference type="Proteomes" id="UP001595665">
    <property type="component" value="Unassembled WGS sequence"/>
</dbReference>
<evidence type="ECO:0000256" key="3">
    <source>
        <dbReference type="ARBA" id="ARBA00048741"/>
    </source>
</evidence>
<comment type="pathway">
    <text evidence="1">Amino-acid biosynthesis; L-asparagine biosynthesis; L-asparagine from L-aspartate (L-Gln route): step 1/1.</text>
</comment>
<dbReference type="SUPFAM" id="SSF52402">
    <property type="entry name" value="Adenine nucleotide alpha hydrolases-like"/>
    <property type="match status" value="1"/>
</dbReference>